<evidence type="ECO:0000256" key="1">
    <source>
        <dbReference type="ARBA" id="ARBA00011051"/>
    </source>
</evidence>
<dbReference type="InterPro" id="IPR029068">
    <property type="entry name" value="Glyas_Bleomycin-R_OHBP_Dase"/>
</dbReference>
<dbReference type="SUPFAM" id="SSF54593">
    <property type="entry name" value="Glyoxalase/Bleomycin resistance protein/Dihydroxybiphenyl dioxygenase"/>
    <property type="match status" value="1"/>
</dbReference>
<dbReference type="Gene3D" id="3.10.180.10">
    <property type="entry name" value="2,3-Dihydroxybiphenyl 1,2-Dioxygenase, domain 1"/>
    <property type="match status" value="1"/>
</dbReference>
<accession>A0A7W4H4C5</accession>
<proteinExistence type="inferred from homology"/>
<dbReference type="GO" id="GO:0046677">
    <property type="term" value="P:response to antibiotic"/>
    <property type="evidence" value="ECO:0007669"/>
    <property type="project" value="UniProtKB-KW"/>
</dbReference>
<dbReference type="Proteomes" id="UP000581189">
    <property type="component" value="Unassembled WGS sequence"/>
</dbReference>
<protein>
    <recommendedName>
        <fullName evidence="2">Bleomycin resistance protein</fullName>
    </recommendedName>
</protein>
<evidence type="ECO:0000259" key="4">
    <source>
        <dbReference type="PROSITE" id="PS51819"/>
    </source>
</evidence>
<keyword evidence="3" id="KW-0046">Antibiotic resistance</keyword>
<dbReference type="InterPro" id="IPR004360">
    <property type="entry name" value="Glyas_Fos-R_dOase_dom"/>
</dbReference>
<evidence type="ECO:0000313" key="6">
    <source>
        <dbReference type="Proteomes" id="UP000581189"/>
    </source>
</evidence>
<dbReference type="PROSITE" id="PS51819">
    <property type="entry name" value="VOC"/>
    <property type="match status" value="1"/>
</dbReference>
<dbReference type="CDD" id="cd08349">
    <property type="entry name" value="BLMA_like"/>
    <property type="match status" value="1"/>
</dbReference>
<comment type="caution">
    <text evidence="5">The sequence shown here is derived from an EMBL/GenBank/DDBJ whole genome shotgun (WGS) entry which is preliminary data.</text>
</comment>
<organism evidence="5 6">
    <name type="scientific">Aquipseudomonas guryensis</name>
    <dbReference type="NCBI Taxonomy" id="2759165"/>
    <lineage>
        <taxon>Bacteria</taxon>
        <taxon>Pseudomonadati</taxon>
        <taxon>Pseudomonadota</taxon>
        <taxon>Gammaproteobacteria</taxon>
        <taxon>Pseudomonadales</taxon>
        <taxon>Pseudomonadaceae</taxon>
        <taxon>Aquipseudomonas</taxon>
    </lineage>
</organism>
<dbReference type="RefSeq" id="WP_182834376.1">
    <property type="nucleotide sequence ID" value="NZ_JACJFN010000003.1"/>
</dbReference>
<comment type="similarity">
    <text evidence="1">Belongs to the bleomycin resistance protein family.</text>
</comment>
<evidence type="ECO:0000256" key="2">
    <source>
        <dbReference type="ARBA" id="ARBA00021572"/>
    </source>
</evidence>
<keyword evidence="6" id="KW-1185">Reference proteome</keyword>
<dbReference type="EMBL" id="JACJFN010000003">
    <property type="protein sequence ID" value="MBB1520389.1"/>
    <property type="molecule type" value="Genomic_DNA"/>
</dbReference>
<sequence>MHYNQLVPELNITNLAESLSFYTAILGFEIKYQRTNPDFAFLELNGAQLMLEEIQPDSWLMGELVRPFGRGMNLSIECPDLAAIAANIHASGIALFEELHEAWYATDDGEFGQRQLLVADPDGYLLRLTEEIGKRPLA</sequence>
<dbReference type="Pfam" id="PF00903">
    <property type="entry name" value="Glyoxalase"/>
    <property type="match status" value="1"/>
</dbReference>
<dbReference type="InterPro" id="IPR037523">
    <property type="entry name" value="VOC_core"/>
</dbReference>
<evidence type="ECO:0000313" key="5">
    <source>
        <dbReference type="EMBL" id="MBB1520389.1"/>
    </source>
</evidence>
<feature type="domain" description="VOC" evidence="4">
    <location>
        <begin position="2"/>
        <end position="131"/>
    </location>
</feature>
<reference evidence="5 6" key="1">
    <citation type="submission" date="2020-08" db="EMBL/GenBank/DDBJ databases">
        <authorList>
            <person name="Kim C.M."/>
        </authorList>
    </citation>
    <scope>NUCLEOTIDE SEQUENCE [LARGE SCALE GENOMIC DNA]</scope>
    <source>
        <strain evidence="5 6">SR9</strain>
    </source>
</reference>
<name>A0A7W4H4C5_9GAMM</name>
<gene>
    <name evidence="5" type="ORF">H3H45_14145</name>
</gene>
<dbReference type="AlphaFoldDB" id="A0A7W4H4C5"/>
<evidence type="ECO:0000256" key="3">
    <source>
        <dbReference type="ARBA" id="ARBA00023251"/>
    </source>
</evidence>
<dbReference type="InterPro" id="IPR000335">
    <property type="entry name" value="Bleomycin-R"/>
</dbReference>